<feature type="domain" description="Phage tail collar" evidence="1">
    <location>
        <begin position="22"/>
        <end position="81"/>
    </location>
</feature>
<feature type="non-terminal residue" evidence="2">
    <location>
        <position position="161"/>
    </location>
</feature>
<sequence length="161" mass="16923">MALITSAATARTLIDTAGNMVGQIGAFGQSAAPSGWLICDGSAINGQAGGLYEALWNKIGTTYGGSGQTSFNIPDCRGEFLRGFDDGRGTADSGRGIASAQTDTVKQSWYGYTNFQAHYHTGGWGSGLCNWQIKHSGYPNAYVASETTNAFVAPWYQISTG</sequence>
<evidence type="ECO:0000259" key="1">
    <source>
        <dbReference type="Pfam" id="PF07484"/>
    </source>
</evidence>
<dbReference type="InterPro" id="IPR011083">
    <property type="entry name" value="Phage_tail_collar_dom"/>
</dbReference>
<organism evidence="2">
    <name type="scientific">marine metagenome</name>
    <dbReference type="NCBI Taxonomy" id="408172"/>
    <lineage>
        <taxon>unclassified sequences</taxon>
        <taxon>metagenomes</taxon>
        <taxon>ecological metagenomes</taxon>
    </lineage>
</organism>
<dbReference type="EMBL" id="UINC01050636">
    <property type="protein sequence ID" value="SVB63839.1"/>
    <property type="molecule type" value="Genomic_DNA"/>
</dbReference>
<dbReference type="Gene3D" id="3.90.1340.10">
    <property type="entry name" value="Phage tail collar domain"/>
    <property type="match status" value="1"/>
</dbReference>
<accession>A0A382FMF9</accession>
<dbReference type="Pfam" id="PF07484">
    <property type="entry name" value="Collar"/>
    <property type="match status" value="1"/>
</dbReference>
<evidence type="ECO:0000313" key="2">
    <source>
        <dbReference type="EMBL" id="SVB63839.1"/>
    </source>
</evidence>
<dbReference type="SUPFAM" id="SSF88874">
    <property type="entry name" value="Receptor-binding domain of short tail fibre protein gp12"/>
    <property type="match status" value="1"/>
</dbReference>
<protein>
    <recommendedName>
        <fullName evidence="1">Phage tail collar domain-containing protein</fullName>
    </recommendedName>
</protein>
<dbReference type="AlphaFoldDB" id="A0A382FMF9"/>
<reference evidence="2" key="1">
    <citation type="submission" date="2018-05" db="EMBL/GenBank/DDBJ databases">
        <authorList>
            <person name="Lanie J.A."/>
            <person name="Ng W.-L."/>
            <person name="Kazmierczak K.M."/>
            <person name="Andrzejewski T.M."/>
            <person name="Davidsen T.M."/>
            <person name="Wayne K.J."/>
            <person name="Tettelin H."/>
            <person name="Glass J.I."/>
            <person name="Rusch D."/>
            <person name="Podicherti R."/>
            <person name="Tsui H.-C.T."/>
            <person name="Winkler M.E."/>
        </authorList>
    </citation>
    <scope>NUCLEOTIDE SEQUENCE</scope>
</reference>
<proteinExistence type="predicted"/>
<name>A0A382FMF9_9ZZZZ</name>
<dbReference type="InterPro" id="IPR037053">
    <property type="entry name" value="Phage_tail_collar_dom_sf"/>
</dbReference>
<gene>
    <name evidence="2" type="ORF">METZ01_LOCUS216693</name>
</gene>